<feature type="domain" description="Zer-1-like leucine-rich repeats region" evidence="8">
    <location>
        <begin position="950"/>
        <end position="1018"/>
    </location>
</feature>
<dbReference type="Pfam" id="PF02485">
    <property type="entry name" value="Branch"/>
    <property type="match status" value="1"/>
</dbReference>
<dbReference type="PANTHER" id="PTHR12904:SF22">
    <property type="entry name" value="ZYG-11 FAMILY MEMBER B, CELL CYCLE REGULATOR"/>
    <property type="match status" value="1"/>
</dbReference>
<evidence type="ECO:0000256" key="2">
    <source>
        <dbReference type="ARBA" id="ARBA00022676"/>
    </source>
</evidence>
<dbReference type="InterPro" id="IPR056845">
    <property type="entry name" value="LRR_Zer-1"/>
</dbReference>
<sequence length="1554" mass="176670">MENLMEISTPSSEDFEWTEENNERKGRCHAPTVIATLALLLIFYYAAQYLISDKDDFKGESNSIQSRILNVEQYGISSSWRIRSEMLSVDCSLFFDSNGQIPRGKPISEHPLEMHCNAIRSRVLPFRNADIGFPIAYTKAVFMDYELLEEQLTLSYAIENSFCFAVDKKAKDLFKRRLRQLSFCLPNVIVLDEEVEMDRKGHYQNEVHLKCMRKMMKRDWKYLIVLQNHDVLLKSHGELASILTVLNGTSDIEVSSCSRIRCEPFLDTNVDRLKLCPPSSPCFSKKLQWAKGAQQCSLSREAVSFILDHLNVDSLVRQLNFLNEGADEILVPTLAISQIGFPGGYTSQCLPKKNTFITRYSKWRDNATRCASGKLRHYICILGTGDLPFLKNDYHLVANKMMPQVDYTAIHCISQLVFNRSRRITQSNIQNNFYANIHSVRYNGHMRRNDNETGSFRATQMIPILRDSSQSALPTIPDDIIYQLIDCIGPIRFLHSGWERVSRGFSSILDRKLNLSRIFDFRSLLYDGIDISSPSTSNFCLSFIVSRLQNIEEAIIPMSILMRLVQSPDESLQFPPLKSLIILINEDDNHIIATSALSFRERKTAKTFSYLPKLRKLRVLVCREIPLFSSIDELSLEIEVNDDFNLSHAEFRQFASFFKQFCTEWNVRLMDNTSKGQGWCPPCEIYLKRESFFITYVRSLTYIGITLNRLKLEERKEDIKKNIHMHHEYKKCNHLYVLYTIGFTASAVEDTFPSLQSIIIKDQPHLMFVYDSNVSSLLSSRCFSPMSDCYPCSSTGWGTAMLLDLAVDKIGELIGNDRVPPIDGRLPQSVSNAIIQSMRDKRRLNPMADVSECWIDVNSLSSLLSHPLRKLSLYRTKSEDNTDVRKLLGCAVSETCQARDTLRSLNIGGSMSTIVVITEIMDMLKAFPHLQSLLLPEVNSLAHYSLMGLISVVPNLLHLDISKCDKLNDISCLRGVPQLEVLLMHGIRLDIDGESIIDTLKKLKKLRVLDLSDKRSDYHSDSSDERPRVDMALVVWTALRAMEDGQVMWPELRSLDLAGNSLIGLSTEESTTMVKTIIGRHPHLENLSVLDTPVDRVDFSRYLEGGVRLANASTRETCLHALSLYWRPEREAFTAHALQAVYYLLQSNYEGFSSWERNECARLFELSMRFHKKDVAIQMAATACLYHLCKLKRIRKIEPRHIRNCIDRCLDAAQAYPTTTQLQKNVWLTICNDHLLQSCPIDFHRTCSVALESMILNRDSSVARMTIAIVSIVAPKFTASESLLLNDPRYIGFLVETMKQHLNELATTRDNASHFALKFTLSALWNLTDECAMTCRQIVDHGGVEIAFRALEECAENQNIRTKVLGLLNNIAEVEDLQFHLLRTEYIRALESLLFIKTDVAQDDSMEGGDRSSSSSNSSSSRIDVPYFAAGILANLVTSPSWRSLNGLPCKIEINRAMVEAVTSWPRLTYAMVAYRSFCPFLNLLSRSDCPGAQLWAVWAVEHVCIGGAIEADGDYLRRLRSDGGISQLKDIISSTSTSSNHVKLIASRILQFV</sequence>
<evidence type="ECO:0000256" key="4">
    <source>
        <dbReference type="ARBA" id="ARBA00022786"/>
    </source>
</evidence>
<feature type="domain" description="Protein zer-1 homolog-like C-terminal" evidence="7">
    <location>
        <begin position="1167"/>
        <end position="1552"/>
    </location>
</feature>
<dbReference type="Gene3D" id="3.80.10.10">
    <property type="entry name" value="Ribonuclease Inhibitor"/>
    <property type="match status" value="1"/>
</dbReference>
<evidence type="ECO:0000313" key="9">
    <source>
        <dbReference type="EnsemblMetazoa" id="PPA25263.1"/>
    </source>
</evidence>
<keyword evidence="3" id="KW-0808">Transferase</keyword>
<evidence type="ECO:0000259" key="7">
    <source>
        <dbReference type="Pfam" id="PF22964"/>
    </source>
</evidence>
<keyword evidence="5" id="KW-0472">Membrane</keyword>
<proteinExistence type="predicted"/>
<evidence type="ECO:0000256" key="5">
    <source>
        <dbReference type="ARBA" id="ARBA00023136"/>
    </source>
</evidence>
<keyword evidence="4" id="KW-0833">Ubl conjugation pathway</keyword>
<dbReference type="SUPFAM" id="SSF52047">
    <property type="entry name" value="RNI-like"/>
    <property type="match status" value="1"/>
</dbReference>
<dbReference type="SUPFAM" id="SSF48371">
    <property type="entry name" value="ARM repeat"/>
    <property type="match status" value="1"/>
</dbReference>
<comment type="subcellular location">
    <subcellularLocation>
        <location evidence="1">Membrane</location>
        <topology evidence="1">Single-pass type II membrane protein</topology>
    </subcellularLocation>
</comment>
<dbReference type="InterPro" id="IPR055142">
    <property type="entry name" value="ZER1-like_C"/>
</dbReference>
<dbReference type="InterPro" id="IPR051341">
    <property type="entry name" value="Zyg-11_UBL_adapter"/>
</dbReference>
<name>A0A2A6CIV0_PRIPA</name>
<dbReference type="InterPro" id="IPR011989">
    <property type="entry name" value="ARM-like"/>
</dbReference>
<dbReference type="Proteomes" id="UP000005239">
    <property type="component" value="Unassembled WGS sequence"/>
</dbReference>
<gene>
    <name evidence="9" type="primary">WBGene00114817</name>
</gene>
<keyword evidence="6" id="KW-0325">Glycoprotein</keyword>
<dbReference type="Pfam" id="PF25013">
    <property type="entry name" value="LRR_Zer-1"/>
    <property type="match status" value="1"/>
</dbReference>
<dbReference type="InterPro" id="IPR003406">
    <property type="entry name" value="Glyco_trans_14"/>
</dbReference>
<evidence type="ECO:0000256" key="3">
    <source>
        <dbReference type="ARBA" id="ARBA00022679"/>
    </source>
</evidence>
<dbReference type="GO" id="GO:0016020">
    <property type="term" value="C:membrane"/>
    <property type="evidence" value="ECO:0007669"/>
    <property type="project" value="UniProtKB-SubCell"/>
</dbReference>
<accession>A0A8R1YJZ8</accession>
<dbReference type="EnsemblMetazoa" id="PPA25263.1">
    <property type="protein sequence ID" value="PPA25263.1"/>
    <property type="gene ID" value="WBGene00114817"/>
</dbReference>
<evidence type="ECO:0000256" key="1">
    <source>
        <dbReference type="ARBA" id="ARBA00004606"/>
    </source>
</evidence>
<dbReference type="Pfam" id="PF22964">
    <property type="entry name" value="ZER1-like_2nd"/>
    <property type="match status" value="1"/>
</dbReference>
<evidence type="ECO:0000259" key="8">
    <source>
        <dbReference type="Pfam" id="PF25013"/>
    </source>
</evidence>
<organism evidence="9 10">
    <name type="scientific">Pristionchus pacificus</name>
    <name type="common">Parasitic nematode worm</name>
    <dbReference type="NCBI Taxonomy" id="54126"/>
    <lineage>
        <taxon>Eukaryota</taxon>
        <taxon>Metazoa</taxon>
        <taxon>Ecdysozoa</taxon>
        <taxon>Nematoda</taxon>
        <taxon>Chromadorea</taxon>
        <taxon>Rhabditida</taxon>
        <taxon>Rhabditina</taxon>
        <taxon>Diplogasteromorpha</taxon>
        <taxon>Diplogasteroidea</taxon>
        <taxon>Neodiplogasteridae</taxon>
        <taxon>Pristionchus</taxon>
    </lineage>
</organism>
<dbReference type="Gene3D" id="1.25.10.10">
    <property type="entry name" value="Leucine-rich Repeat Variant"/>
    <property type="match status" value="1"/>
</dbReference>
<evidence type="ECO:0000313" key="10">
    <source>
        <dbReference type="Proteomes" id="UP000005239"/>
    </source>
</evidence>
<evidence type="ECO:0000256" key="6">
    <source>
        <dbReference type="ARBA" id="ARBA00023180"/>
    </source>
</evidence>
<dbReference type="InterPro" id="IPR016024">
    <property type="entry name" value="ARM-type_fold"/>
</dbReference>
<protein>
    <submittedName>
        <fullName evidence="9">Zyg-11</fullName>
    </submittedName>
</protein>
<keyword evidence="10" id="KW-1185">Reference proteome</keyword>
<accession>A0A2A6CIV0</accession>
<reference evidence="9" key="2">
    <citation type="submission" date="2022-06" db="UniProtKB">
        <authorList>
            <consortium name="EnsemblMetazoa"/>
        </authorList>
    </citation>
    <scope>IDENTIFICATION</scope>
    <source>
        <strain evidence="9">PS312</strain>
    </source>
</reference>
<reference evidence="10" key="1">
    <citation type="journal article" date="2008" name="Nat. Genet.">
        <title>The Pristionchus pacificus genome provides a unique perspective on nematode lifestyle and parasitism.</title>
        <authorList>
            <person name="Dieterich C."/>
            <person name="Clifton S.W."/>
            <person name="Schuster L.N."/>
            <person name="Chinwalla A."/>
            <person name="Delehaunty K."/>
            <person name="Dinkelacker I."/>
            <person name="Fulton L."/>
            <person name="Fulton R."/>
            <person name="Godfrey J."/>
            <person name="Minx P."/>
            <person name="Mitreva M."/>
            <person name="Roeseler W."/>
            <person name="Tian H."/>
            <person name="Witte H."/>
            <person name="Yang S.P."/>
            <person name="Wilson R.K."/>
            <person name="Sommer R.J."/>
        </authorList>
    </citation>
    <scope>NUCLEOTIDE SEQUENCE [LARGE SCALE GENOMIC DNA]</scope>
    <source>
        <strain evidence="10">PS312</strain>
    </source>
</reference>
<keyword evidence="2" id="KW-0328">Glycosyltransferase</keyword>
<dbReference type="PANTHER" id="PTHR12904">
    <property type="match status" value="1"/>
</dbReference>
<dbReference type="InterPro" id="IPR032675">
    <property type="entry name" value="LRR_dom_sf"/>
</dbReference>
<dbReference type="GO" id="GO:0031462">
    <property type="term" value="C:Cul2-RING ubiquitin ligase complex"/>
    <property type="evidence" value="ECO:0000318"/>
    <property type="project" value="GO_Central"/>
</dbReference>
<dbReference type="GO" id="GO:0016757">
    <property type="term" value="F:glycosyltransferase activity"/>
    <property type="evidence" value="ECO:0007669"/>
    <property type="project" value="UniProtKB-KW"/>
</dbReference>